<evidence type="ECO:0000256" key="4">
    <source>
        <dbReference type="ARBA" id="ARBA00022989"/>
    </source>
</evidence>
<evidence type="ECO:0000256" key="2">
    <source>
        <dbReference type="ARBA" id="ARBA00022475"/>
    </source>
</evidence>
<dbReference type="PANTHER" id="PTHR32196">
    <property type="entry name" value="ABC TRANSPORTER PERMEASE PROTEIN YPHD-RELATED-RELATED"/>
    <property type="match status" value="1"/>
</dbReference>
<dbReference type="RefSeq" id="WP_028527363.1">
    <property type="nucleotide sequence ID" value="NZ_CABLBR010000001.1"/>
</dbReference>
<evidence type="ECO:0000256" key="5">
    <source>
        <dbReference type="ARBA" id="ARBA00023136"/>
    </source>
</evidence>
<feature type="transmembrane region" description="Helical" evidence="6">
    <location>
        <begin position="21"/>
        <end position="39"/>
    </location>
</feature>
<name>A0ABY5VF73_9FIRM</name>
<feature type="transmembrane region" description="Helical" evidence="6">
    <location>
        <begin position="59"/>
        <end position="90"/>
    </location>
</feature>
<feature type="transmembrane region" description="Helical" evidence="6">
    <location>
        <begin position="297"/>
        <end position="315"/>
    </location>
</feature>
<evidence type="ECO:0000313" key="8">
    <source>
        <dbReference type="Proteomes" id="UP001060164"/>
    </source>
</evidence>
<accession>A0ABY5VF73</accession>
<evidence type="ECO:0000313" key="7">
    <source>
        <dbReference type="EMBL" id="UWP58888.1"/>
    </source>
</evidence>
<feature type="transmembrane region" description="Helical" evidence="6">
    <location>
        <begin position="165"/>
        <end position="186"/>
    </location>
</feature>
<evidence type="ECO:0000256" key="1">
    <source>
        <dbReference type="ARBA" id="ARBA00004651"/>
    </source>
</evidence>
<keyword evidence="8" id="KW-1185">Reference proteome</keyword>
<dbReference type="InterPro" id="IPR001851">
    <property type="entry name" value="ABC_transp_permease"/>
</dbReference>
<organism evidence="7 8">
    <name type="scientific">Ruminococcus gauvreauii</name>
    <dbReference type="NCBI Taxonomy" id="438033"/>
    <lineage>
        <taxon>Bacteria</taxon>
        <taxon>Bacillati</taxon>
        <taxon>Bacillota</taxon>
        <taxon>Clostridia</taxon>
        <taxon>Eubacteriales</taxon>
        <taxon>Oscillospiraceae</taxon>
        <taxon>Ruminococcus</taxon>
    </lineage>
</organism>
<evidence type="ECO:0000256" key="6">
    <source>
        <dbReference type="SAM" id="Phobius"/>
    </source>
</evidence>
<dbReference type="Proteomes" id="UP001060164">
    <property type="component" value="Chromosome"/>
</dbReference>
<dbReference type="Pfam" id="PF02653">
    <property type="entry name" value="BPD_transp_2"/>
    <property type="match status" value="1"/>
</dbReference>
<keyword evidence="3 6" id="KW-0812">Transmembrane</keyword>
<keyword evidence="2" id="KW-1003">Cell membrane</keyword>
<keyword evidence="5 6" id="KW-0472">Membrane</keyword>
<gene>
    <name evidence="7" type="ORF">NQ502_16160</name>
</gene>
<reference evidence="7" key="1">
    <citation type="journal article" date="2022" name="Cell">
        <title>Design, construction, and in vivo augmentation of a complex gut microbiome.</title>
        <authorList>
            <person name="Cheng A.G."/>
            <person name="Ho P.Y."/>
            <person name="Aranda-Diaz A."/>
            <person name="Jain S."/>
            <person name="Yu F.B."/>
            <person name="Meng X."/>
            <person name="Wang M."/>
            <person name="Iakiviak M."/>
            <person name="Nagashima K."/>
            <person name="Zhao A."/>
            <person name="Murugkar P."/>
            <person name="Patil A."/>
            <person name="Atabakhsh K."/>
            <person name="Weakley A."/>
            <person name="Yan J."/>
            <person name="Brumbaugh A.R."/>
            <person name="Higginbottom S."/>
            <person name="Dimas A."/>
            <person name="Shiver A.L."/>
            <person name="Deutschbauer A."/>
            <person name="Neff N."/>
            <person name="Sonnenburg J.L."/>
            <person name="Huang K.C."/>
            <person name="Fischbach M.A."/>
        </authorList>
    </citation>
    <scope>NUCLEOTIDE SEQUENCE</scope>
    <source>
        <strain evidence="7">DSM 19829</strain>
    </source>
</reference>
<dbReference type="CDD" id="cd06579">
    <property type="entry name" value="TM_PBP1_transp_AraH_like"/>
    <property type="match status" value="1"/>
</dbReference>
<sequence>MSKSIAKNKKQKKHSTLWGPILAVILLSVVLSIVTSKFLTMNNILNIMRQTSVNSLVAFGMLFVLLTGGIDLSQGSIVGFSMGIITFLYLHGIENSFLMIVLPIAVGTLCGLINGLVFTKLHLPHPFVSTLGMMQVLRGVTLIITQSKPVSGFAKPVLWVGSASIFRIPVCFLLVIAVVAVVSIFLNKTPMGRQIYSVGGNLEAARLAGIKVDFTLTTTYALSGLMCGLAAIVLVGRVGSTYPLAGEGYEMDAVAACVIGGASFSGGKGTVGGTLVGALIIAVVNNGLNLLGASQDVQKVVLGIVIILAVLVDVTRTQSSEKKRRLAQASSENA</sequence>
<feature type="transmembrane region" description="Helical" evidence="6">
    <location>
        <begin position="214"/>
        <end position="235"/>
    </location>
</feature>
<comment type="subcellular location">
    <subcellularLocation>
        <location evidence="1">Cell membrane</location>
        <topology evidence="1">Multi-pass membrane protein</topology>
    </subcellularLocation>
</comment>
<dbReference type="EMBL" id="CP102290">
    <property type="protein sequence ID" value="UWP58888.1"/>
    <property type="molecule type" value="Genomic_DNA"/>
</dbReference>
<proteinExistence type="predicted"/>
<evidence type="ECO:0000256" key="3">
    <source>
        <dbReference type="ARBA" id="ARBA00022692"/>
    </source>
</evidence>
<protein>
    <submittedName>
        <fullName evidence="7">ABC transporter permease</fullName>
    </submittedName>
</protein>
<feature type="transmembrane region" description="Helical" evidence="6">
    <location>
        <begin position="97"/>
        <end position="118"/>
    </location>
</feature>
<keyword evidence="4 6" id="KW-1133">Transmembrane helix</keyword>